<dbReference type="InterPro" id="IPR026856">
    <property type="entry name" value="Sialidase_fam"/>
</dbReference>
<dbReference type="InterPro" id="IPR011040">
    <property type="entry name" value="Sialidase"/>
</dbReference>
<gene>
    <name evidence="8" type="ORF">GC106_27330</name>
</gene>
<dbReference type="InterPro" id="IPR033803">
    <property type="entry name" value="CBD-like_Golvesin-Xly"/>
</dbReference>
<evidence type="ECO:0000313" key="9">
    <source>
        <dbReference type="Proteomes" id="UP000763557"/>
    </source>
</evidence>
<keyword evidence="9" id="KW-1185">Reference proteome</keyword>
<comment type="similarity">
    <text evidence="2">Belongs to the glycosyl hydrolase 33 family.</text>
</comment>
<dbReference type="PANTHER" id="PTHR10628:SF30">
    <property type="entry name" value="EXO-ALPHA-SIALIDASE"/>
    <property type="match status" value="1"/>
</dbReference>
<feature type="signal peptide" evidence="5">
    <location>
        <begin position="1"/>
        <end position="21"/>
    </location>
</feature>
<sequence length="933" mass="98921">MLRALVAGVLAALTVAAPAAAGQADTGSFEEAELWDSTDDDAYASFHAHGLAVIPAGTVTPAGNGQPLADDVVLTFTEGRFKVGDDGPKDLLVRRSVDAGRTWSPSAPVVPADPAHSWGNATPVVDEQTGRVCMFYKGSGGTIFVKRSDDAGASWSAPEDLTGLFASNPHGWTRNSPMPGHGIQLRSGRLLMPVNHRAPDPDRNYGVDVLYSDEHGAPGSWRRGAAAPVSDAYPINESRVYERSDGTVVMNGRWGAGGTRYRISTTSTDQGKTWSAPVIEGATGQFGSVDAGMVQYTRGAVNRLLFSRPDSSARQNMTVSISYDEGASYRYSRVVNPGPSYYSDLARLSDGTILLVYGRDGTIPSFPERISMARFDLEWLTKGRDSLTTGPGLTQHEYELAIPEARTNTGTAAPVVTNANARGGKTLRYAASSGAYVEVPFDVPQAGTYEVAVRLHRLADRGQLRASIDGTSLTHGVVDPAMTAGEGFQLYPLATVPLTAGRHSIRLTLAGPGRGGGTVLAADQLMLTKAAQPADAPSVVADNDSLPSFEVLSGSWTRQDDVTGDYGQSQHSHPAGTGTAKVRFRPDVPMGGVYEVSTWYRAASNQASNATYTVRHAEGQSTVTVDQRSGGGRWARLGEFVFAGGGAGTIELSNAADGVVVADAIRLAYRGAVTDNDAAGFETASGDWNAATGVDGYYGANYRTHTAGNGDAVVRWRPQVHTSGLYDVSVRYTEHTNRAPNAVYKVNHSAGSTPVEIDQRTRGGQWVSLGSFQFTAGDAGSIELSDAANGYVVADAVRLIYHGIVVDNDDPGYEVVSGTWNRATGVSEYFGESYRTHPAGNGSSVVRWSTQVPHNGVYHVAVWYTAHENRATNATYRVAHADEVTSVPVNQRTRGGQWVSLGAFPFRAGVPVTIELSDSANGYVVADAVRLIG</sequence>
<feature type="chain" id="PRO_5045225088" description="exo-alpha-sialidase" evidence="5">
    <location>
        <begin position="22"/>
        <end position="933"/>
    </location>
</feature>
<organism evidence="8 9">
    <name type="scientific">Kibdelosporangium persicum</name>
    <dbReference type="NCBI Taxonomy" id="2698649"/>
    <lineage>
        <taxon>Bacteria</taxon>
        <taxon>Bacillati</taxon>
        <taxon>Actinomycetota</taxon>
        <taxon>Actinomycetes</taxon>
        <taxon>Pseudonocardiales</taxon>
        <taxon>Pseudonocardiaceae</taxon>
        <taxon>Kibdelosporangium</taxon>
    </lineage>
</organism>
<dbReference type="SUPFAM" id="SSF50939">
    <property type="entry name" value="Sialidases"/>
    <property type="match status" value="1"/>
</dbReference>
<proteinExistence type="inferred from homology"/>
<dbReference type="Gene3D" id="2.60.120.260">
    <property type="entry name" value="Galactose-binding domain-like"/>
    <property type="match status" value="3"/>
</dbReference>
<dbReference type="PANTHER" id="PTHR10628">
    <property type="entry name" value="SIALIDASE"/>
    <property type="match status" value="1"/>
</dbReference>
<keyword evidence="5" id="KW-0732">Signal</keyword>
<evidence type="ECO:0000313" key="8">
    <source>
        <dbReference type="EMBL" id="NRN65522.1"/>
    </source>
</evidence>
<comment type="caution">
    <text evidence="8">The sequence shown here is derived from an EMBL/GenBank/DDBJ whole genome shotgun (WGS) entry which is preliminary data.</text>
</comment>
<dbReference type="SUPFAM" id="SSF49785">
    <property type="entry name" value="Galactose-binding domain-like"/>
    <property type="match status" value="1"/>
</dbReference>
<evidence type="ECO:0000256" key="1">
    <source>
        <dbReference type="ARBA" id="ARBA00000427"/>
    </source>
</evidence>
<dbReference type="EMBL" id="JAAATY010000006">
    <property type="protein sequence ID" value="NRN65522.1"/>
    <property type="molecule type" value="Genomic_DNA"/>
</dbReference>
<comment type="catalytic activity">
    <reaction evidence="1">
        <text>Hydrolysis of alpha-(2-&gt;3)-, alpha-(2-&gt;6)-, alpha-(2-&gt;8)- glycosidic linkages of terminal sialic acid residues in oligosaccharides, glycoproteins, glycolipids, colominic acid and synthetic substrates.</text>
        <dbReference type="EC" id="3.2.1.18"/>
    </reaction>
</comment>
<dbReference type="Pfam" id="PF25275">
    <property type="entry name" value="Golvesin_C"/>
    <property type="match status" value="3"/>
</dbReference>
<protein>
    <recommendedName>
        <fullName evidence="3">exo-alpha-sialidase</fullName>
        <ecNumber evidence="3">3.2.1.18</ecNumber>
    </recommendedName>
</protein>
<feature type="domain" description="Golvesin/Xly CBD-like" evidence="7">
    <location>
        <begin position="804"/>
        <end position="931"/>
    </location>
</feature>
<evidence type="ECO:0000256" key="4">
    <source>
        <dbReference type="SAM" id="MobiDB-lite"/>
    </source>
</evidence>
<evidence type="ECO:0000256" key="3">
    <source>
        <dbReference type="ARBA" id="ARBA00012733"/>
    </source>
</evidence>
<reference evidence="8 9" key="1">
    <citation type="submission" date="2020-01" db="EMBL/GenBank/DDBJ databases">
        <title>Kibdelosporangium persica a novel Actinomycetes from a hot desert in Iran.</title>
        <authorList>
            <person name="Safaei N."/>
            <person name="Zaburannyi N."/>
            <person name="Mueller R."/>
            <person name="Wink J."/>
        </authorList>
    </citation>
    <scope>NUCLEOTIDE SEQUENCE [LARGE SCALE GENOMIC DNA]</scope>
    <source>
        <strain evidence="8 9">4NS15</strain>
    </source>
</reference>
<feature type="region of interest" description="Disordered" evidence="4">
    <location>
        <begin position="563"/>
        <end position="584"/>
    </location>
</feature>
<name>A0ABX2F3N4_9PSEU</name>
<feature type="domain" description="Golvesin/Xly CBD-like" evidence="7">
    <location>
        <begin position="673"/>
        <end position="800"/>
    </location>
</feature>
<evidence type="ECO:0000256" key="2">
    <source>
        <dbReference type="ARBA" id="ARBA00009348"/>
    </source>
</evidence>
<dbReference type="InterPro" id="IPR008979">
    <property type="entry name" value="Galactose-bd-like_sf"/>
</dbReference>
<evidence type="ECO:0000259" key="7">
    <source>
        <dbReference type="Pfam" id="PF25275"/>
    </source>
</evidence>
<evidence type="ECO:0000256" key="5">
    <source>
        <dbReference type="SAM" id="SignalP"/>
    </source>
</evidence>
<dbReference type="EC" id="3.2.1.18" evidence="3"/>
<feature type="domain" description="Golvesin/Xly CBD-like" evidence="7">
    <location>
        <begin position="539"/>
        <end position="668"/>
    </location>
</feature>
<feature type="domain" description="Sialidase" evidence="6">
    <location>
        <begin position="85"/>
        <end position="353"/>
    </location>
</feature>
<dbReference type="Pfam" id="PF13088">
    <property type="entry name" value="BNR_2"/>
    <property type="match status" value="1"/>
</dbReference>
<dbReference type="Gene3D" id="2.120.10.10">
    <property type="match status" value="1"/>
</dbReference>
<dbReference type="CDD" id="cd15482">
    <property type="entry name" value="Sialidase_non-viral"/>
    <property type="match status" value="1"/>
</dbReference>
<dbReference type="Proteomes" id="UP000763557">
    <property type="component" value="Unassembled WGS sequence"/>
</dbReference>
<accession>A0ABX2F3N4</accession>
<dbReference type="InterPro" id="IPR036278">
    <property type="entry name" value="Sialidase_sf"/>
</dbReference>
<evidence type="ECO:0000259" key="6">
    <source>
        <dbReference type="Pfam" id="PF13088"/>
    </source>
</evidence>